<feature type="domain" description="Protein kinase" evidence="3">
    <location>
        <begin position="1"/>
        <end position="94"/>
    </location>
</feature>
<evidence type="ECO:0000313" key="4">
    <source>
        <dbReference type="EMBL" id="EGG08835.1"/>
    </source>
</evidence>
<evidence type="ECO:0000256" key="2">
    <source>
        <dbReference type="ARBA" id="ARBA00022840"/>
    </source>
</evidence>
<organism evidence="5">
    <name type="scientific">Melampsora larici-populina (strain 98AG31 / pathotype 3-4-7)</name>
    <name type="common">Poplar leaf rust fungus</name>
    <dbReference type="NCBI Taxonomy" id="747676"/>
    <lineage>
        <taxon>Eukaryota</taxon>
        <taxon>Fungi</taxon>
        <taxon>Dikarya</taxon>
        <taxon>Basidiomycota</taxon>
        <taxon>Pucciniomycotina</taxon>
        <taxon>Pucciniomycetes</taxon>
        <taxon>Pucciniales</taxon>
        <taxon>Melampsoraceae</taxon>
        <taxon>Melampsora</taxon>
    </lineage>
</organism>
<evidence type="ECO:0000259" key="3">
    <source>
        <dbReference type="PROSITE" id="PS50011"/>
    </source>
</evidence>
<dbReference type="STRING" id="747676.F4RFM3"/>
<reference evidence="5" key="1">
    <citation type="journal article" date="2011" name="Proc. Natl. Acad. Sci. U.S.A.">
        <title>Obligate biotrophy features unraveled by the genomic analysis of rust fungi.</title>
        <authorList>
            <person name="Duplessis S."/>
            <person name="Cuomo C.A."/>
            <person name="Lin Y.-C."/>
            <person name="Aerts A."/>
            <person name="Tisserant E."/>
            <person name="Veneault-Fourrey C."/>
            <person name="Joly D.L."/>
            <person name="Hacquard S."/>
            <person name="Amselem J."/>
            <person name="Cantarel B.L."/>
            <person name="Chiu R."/>
            <person name="Coutinho P.M."/>
            <person name="Feau N."/>
            <person name="Field M."/>
            <person name="Frey P."/>
            <person name="Gelhaye E."/>
            <person name="Goldberg J."/>
            <person name="Grabherr M.G."/>
            <person name="Kodira C.D."/>
            <person name="Kohler A."/>
            <person name="Kuees U."/>
            <person name="Lindquist E.A."/>
            <person name="Lucas S.M."/>
            <person name="Mago R."/>
            <person name="Mauceli E."/>
            <person name="Morin E."/>
            <person name="Murat C."/>
            <person name="Pangilinan J.L."/>
            <person name="Park R."/>
            <person name="Pearson M."/>
            <person name="Quesneville H."/>
            <person name="Rouhier N."/>
            <person name="Sakthikumar S."/>
            <person name="Salamov A.A."/>
            <person name="Schmutz J."/>
            <person name="Selles B."/>
            <person name="Shapiro H."/>
            <person name="Tanguay P."/>
            <person name="Tuskan G.A."/>
            <person name="Henrissat B."/>
            <person name="Van de Peer Y."/>
            <person name="Rouze P."/>
            <person name="Ellis J.G."/>
            <person name="Dodds P.N."/>
            <person name="Schein J.E."/>
            <person name="Zhong S."/>
            <person name="Hamelin R.C."/>
            <person name="Grigoriev I.V."/>
            <person name="Szabo L.J."/>
            <person name="Martin F."/>
        </authorList>
    </citation>
    <scope>NUCLEOTIDE SEQUENCE [LARGE SCALE GENOMIC DNA]</scope>
    <source>
        <strain evidence="5">98AG31 / pathotype 3-4-7</strain>
    </source>
</reference>
<dbReference type="GeneID" id="18927155"/>
<dbReference type="InterPro" id="IPR011009">
    <property type="entry name" value="Kinase-like_dom_sf"/>
</dbReference>
<evidence type="ECO:0000256" key="1">
    <source>
        <dbReference type="ARBA" id="ARBA00022741"/>
    </source>
</evidence>
<dbReference type="OrthoDB" id="248923at2759"/>
<dbReference type="eggNOG" id="KOG0582">
    <property type="taxonomic scope" value="Eukaryota"/>
</dbReference>
<dbReference type="RefSeq" id="XP_007407809.1">
    <property type="nucleotide sequence ID" value="XM_007407747.1"/>
</dbReference>
<dbReference type="AlphaFoldDB" id="F4RFM3"/>
<name>F4RFM3_MELLP</name>
<dbReference type="GO" id="GO:0004674">
    <property type="term" value="F:protein serine/threonine kinase activity"/>
    <property type="evidence" value="ECO:0007669"/>
    <property type="project" value="TreeGrafter"/>
</dbReference>
<dbReference type="KEGG" id="mlr:MELLADRAFT_31685"/>
<dbReference type="InterPro" id="IPR050629">
    <property type="entry name" value="STE20/SPS1-PAK"/>
</dbReference>
<accession>F4RFM3</accession>
<dbReference type="PANTHER" id="PTHR48012">
    <property type="entry name" value="STERILE20-LIKE KINASE, ISOFORM B-RELATED"/>
    <property type="match status" value="1"/>
</dbReference>
<protein>
    <recommendedName>
        <fullName evidence="3">Protein kinase domain-containing protein</fullName>
    </recommendedName>
</protein>
<dbReference type="VEuPathDB" id="FungiDB:MELLADRAFT_31685"/>
<dbReference type="Pfam" id="PF00069">
    <property type="entry name" value="Pkinase"/>
    <property type="match status" value="1"/>
</dbReference>
<dbReference type="SUPFAM" id="SSF56112">
    <property type="entry name" value="Protein kinase-like (PK-like)"/>
    <property type="match status" value="1"/>
</dbReference>
<evidence type="ECO:0000313" key="5">
    <source>
        <dbReference type="Proteomes" id="UP000001072"/>
    </source>
</evidence>
<dbReference type="PANTHER" id="PTHR48012:SF16">
    <property type="entry name" value="NON-SPECIFIC SERINE_THREONINE PROTEIN KINASE"/>
    <property type="match status" value="1"/>
</dbReference>
<keyword evidence="2" id="KW-0067">ATP-binding</keyword>
<dbReference type="HOGENOM" id="CLU_2391920_0_0_1"/>
<feature type="non-terminal residue" evidence="4">
    <location>
        <position position="94"/>
    </location>
</feature>
<dbReference type="Gene3D" id="1.10.510.10">
    <property type="entry name" value="Transferase(Phosphotransferase) domain 1"/>
    <property type="match status" value="1"/>
</dbReference>
<dbReference type="EMBL" id="GL883099">
    <property type="protein sequence ID" value="EGG08835.1"/>
    <property type="molecule type" value="Genomic_DNA"/>
</dbReference>
<dbReference type="Proteomes" id="UP000001072">
    <property type="component" value="Unassembled WGS sequence"/>
</dbReference>
<dbReference type="InterPro" id="IPR000719">
    <property type="entry name" value="Prot_kinase_dom"/>
</dbReference>
<keyword evidence="5" id="KW-1185">Reference proteome</keyword>
<gene>
    <name evidence="4" type="ORF">MELLADRAFT_31685</name>
</gene>
<dbReference type="PROSITE" id="PS50011">
    <property type="entry name" value="PROTEIN_KINASE_DOM"/>
    <property type="match status" value="1"/>
</dbReference>
<dbReference type="InParanoid" id="F4RFM3"/>
<dbReference type="GO" id="GO:0005737">
    <property type="term" value="C:cytoplasm"/>
    <property type="evidence" value="ECO:0007669"/>
    <property type="project" value="TreeGrafter"/>
</dbReference>
<keyword evidence="1" id="KW-0547">Nucleotide-binding</keyword>
<dbReference type="GO" id="GO:0005524">
    <property type="term" value="F:ATP binding"/>
    <property type="evidence" value="ECO:0007669"/>
    <property type="project" value="UniProtKB-KW"/>
</dbReference>
<sequence>TPANYGFVGSVPFMAPELIQGSDYNDRADIWSFGITALELANGKAPHSLFPPSDVLLKTVEDPSPTLNRKPIGMDYKYSKTFASFIDRCLQKSP</sequence>
<proteinExistence type="predicted"/>
<feature type="non-terminal residue" evidence="4">
    <location>
        <position position="1"/>
    </location>
</feature>